<evidence type="ECO:0000313" key="3">
    <source>
        <dbReference type="EMBL" id="CAH3109649.1"/>
    </source>
</evidence>
<feature type="compositionally biased region" description="Low complexity" evidence="1">
    <location>
        <begin position="118"/>
        <end position="131"/>
    </location>
</feature>
<keyword evidence="4" id="KW-1185">Reference proteome</keyword>
<gene>
    <name evidence="3" type="ORF">PLOB_00018769</name>
</gene>
<feature type="compositionally biased region" description="Basic and acidic residues" evidence="1">
    <location>
        <begin position="186"/>
        <end position="202"/>
    </location>
</feature>
<accession>A0ABN8NJ41</accession>
<proteinExistence type="predicted"/>
<keyword evidence="2" id="KW-0732">Signal</keyword>
<dbReference type="EMBL" id="CALNXK010000022">
    <property type="protein sequence ID" value="CAH3109649.1"/>
    <property type="molecule type" value="Genomic_DNA"/>
</dbReference>
<feature type="chain" id="PRO_5046812152" evidence="2">
    <location>
        <begin position="21"/>
        <end position="215"/>
    </location>
</feature>
<feature type="region of interest" description="Disordered" evidence="1">
    <location>
        <begin position="38"/>
        <end position="215"/>
    </location>
</feature>
<evidence type="ECO:0000256" key="2">
    <source>
        <dbReference type="SAM" id="SignalP"/>
    </source>
</evidence>
<dbReference type="Proteomes" id="UP001159405">
    <property type="component" value="Unassembled WGS sequence"/>
</dbReference>
<organism evidence="3 4">
    <name type="scientific">Porites lobata</name>
    <dbReference type="NCBI Taxonomy" id="104759"/>
    <lineage>
        <taxon>Eukaryota</taxon>
        <taxon>Metazoa</taxon>
        <taxon>Cnidaria</taxon>
        <taxon>Anthozoa</taxon>
        <taxon>Hexacorallia</taxon>
        <taxon>Scleractinia</taxon>
        <taxon>Fungiina</taxon>
        <taxon>Poritidae</taxon>
        <taxon>Porites</taxon>
    </lineage>
</organism>
<reference evidence="3 4" key="1">
    <citation type="submission" date="2022-05" db="EMBL/GenBank/DDBJ databases">
        <authorList>
            <consortium name="Genoscope - CEA"/>
            <person name="William W."/>
        </authorList>
    </citation>
    <scope>NUCLEOTIDE SEQUENCE [LARGE SCALE GENOMIC DNA]</scope>
</reference>
<comment type="caution">
    <text evidence="3">The sequence shown here is derived from an EMBL/GenBank/DDBJ whole genome shotgun (WGS) entry which is preliminary data.</text>
</comment>
<sequence>MKTLFLITLVVFLVGSLTQAANVPEDLLQSANEAKGKDKVELVSDEGFVDDLSEDDASDVEEEDEGDLEDEDTNGDEDFDDEEDPERLLTAPYLVSRIIDGRDRAGNGTTRRRKGIYPNPKDSNPKNSSNPEDSDPENPENPANPDPQNPTNPDCQSPTNPEDSDPENPKDSDTENPTNPEDSDTENPKNPEDSDPKADLGKEVICQKLFTDEEN</sequence>
<name>A0ABN8NJ41_9CNID</name>
<feature type="compositionally biased region" description="Polar residues" evidence="1">
    <location>
        <begin position="151"/>
        <end position="161"/>
    </location>
</feature>
<protein>
    <submittedName>
        <fullName evidence="3">Uncharacterized protein</fullName>
    </submittedName>
</protein>
<feature type="compositionally biased region" description="Acidic residues" evidence="1">
    <location>
        <begin position="43"/>
        <end position="85"/>
    </location>
</feature>
<feature type="signal peptide" evidence="2">
    <location>
        <begin position="1"/>
        <end position="20"/>
    </location>
</feature>
<feature type="non-terminal residue" evidence="3">
    <location>
        <position position="215"/>
    </location>
</feature>
<evidence type="ECO:0000256" key="1">
    <source>
        <dbReference type="SAM" id="MobiDB-lite"/>
    </source>
</evidence>
<evidence type="ECO:0000313" key="4">
    <source>
        <dbReference type="Proteomes" id="UP001159405"/>
    </source>
</evidence>